<comment type="caution">
    <text evidence="4">The sequence shown here is derived from an EMBL/GenBank/DDBJ whole genome shotgun (WGS) entry which is preliminary data.</text>
</comment>
<dbReference type="CDD" id="cd04301">
    <property type="entry name" value="NAT_SF"/>
    <property type="match status" value="1"/>
</dbReference>
<dbReference type="Pfam" id="PF13508">
    <property type="entry name" value="Acetyltransf_7"/>
    <property type="match status" value="1"/>
</dbReference>
<accession>A0A5R9DQL8</accession>
<feature type="domain" description="N-acetyltransferase" evidence="3">
    <location>
        <begin position="3"/>
        <end position="144"/>
    </location>
</feature>
<sequence length="144" mass="16839">MLINLVDKDPDVIKAVADLWLTVNLEVHDFVDPAYWTSHYDDVLSAFHEANMVLYQEDNRLLGFVGMTGDYIAGIFIEKESRHRGIGSQLLTYLKSQHKSLTLSVYSRNSQAIQFYKRHGFQFIEECLDEETQEREWLMTWTTT</sequence>
<dbReference type="AlphaFoldDB" id="A0A5R9DQL8"/>
<keyword evidence="1 4" id="KW-0808">Transferase</keyword>
<organism evidence="4 5">
    <name type="scientific">Ruoffia tabacinasalis</name>
    <dbReference type="NCBI Taxonomy" id="87458"/>
    <lineage>
        <taxon>Bacteria</taxon>
        <taxon>Bacillati</taxon>
        <taxon>Bacillota</taxon>
        <taxon>Bacilli</taxon>
        <taxon>Lactobacillales</taxon>
        <taxon>Aerococcaceae</taxon>
        <taxon>Ruoffia</taxon>
    </lineage>
</organism>
<dbReference type="OrthoDB" id="9789605at2"/>
<evidence type="ECO:0000313" key="4">
    <source>
        <dbReference type="EMBL" id="TLQ38373.1"/>
    </source>
</evidence>
<dbReference type="GO" id="GO:0016747">
    <property type="term" value="F:acyltransferase activity, transferring groups other than amino-acyl groups"/>
    <property type="evidence" value="ECO:0007669"/>
    <property type="project" value="InterPro"/>
</dbReference>
<evidence type="ECO:0000256" key="1">
    <source>
        <dbReference type="ARBA" id="ARBA00022679"/>
    </source>
</evidence>
<evidence type="ECO:0000313" key="5">
    <source>
        <dbReference type="Proteomes" id="UP000306420"/>
    </source>
</evidence>
<dbReference type="InterPro" id="IPR016181">
    <property type="entry name" value="Acyl_CoA_acyltransferase"/>
</dbReference>
<proteinExistence type="predicted"/>
<dbReference type="InterPro" id="IPR000182">
    <property type="entry name" value="GNAT_dom"/>
</dbReference>
<dbReference type="RefSeq" id="WP_138405588.1">
    <property type="nucleotide sequence ID" value="NZ_VBSP01000083.1"/>
</dbReference>
<dbReference type="Gene3D" id="3.40.630.30">
    <property type="match status" value="1"/>
</dbReference>
<keyword evidence="2" id="KW-0012">Acyltransferase</keyword>
<gene>
    <name evidence="4" type="ORF">FEZ33_11930</name>
</gene>
<protein>
    <submittedName>
        <fullName evidence="4">GNAT family N-acetyltransferase</fullName>
    </submittedName>
</protein>
<reference evidence="4 5" key="1">
    <citation type="submission" date="2019-05" db="EMBL/GenBank/DDBJ databases">
        <title>The metagenome of a microbial culture collection derived from dairy environment covers the genomic content of the human microbiome.</title>
        <authorList>
            <person name="Roder T."/>
            <person name="Wuthrich D."/>
            <person name="Sattari Z."/>
            <person name="Von Ah U."/>
            <person name="Bar C."/>
            <person name="Ronchi F."/>
            <person name="Macpherson A.J."/>
            <person name="Ganal-Vonarburg S.C."/>
            <person name="Bruggmann R."/>
            <person name="Vergeres G."/>
        </authorList>
    </citation>
    <scope>NUCLEOTIDE SEQUENCE [LARGE SCALE GENOMIC DNA]</scope>
    <source>
        <strain evidence="4 5">FAM 24227</strain>
    </source>
</reference>
<dbReference type="PANTHER" id="PTHR43800:SF1">
    <property type="entry name" value="PEPTIDYL-LYSINE N-ACETYLTRANSFERASE YJAB"/>
    <property type="match status" value="1"/>
</dbReference>
<evidence type="ECO:0000259" key="3">
    <source>
        <dbReference type="PROSITE" id="PS51186"/>
    </source>
</evidence>
<dbReference type="PANTHER" id="PTHR43800">
    <property type="entry name" value="PEPTIDYL-LYSINE N-ACETYLTRANSFERASE YJAB"/>
    <property type="match status" value="1"/>
</dbReference>
<name>A0A5R9DQL8_9LACT</name>
<evidence type="ECO:0000256" key="2">
    <source>
        <dbReference type="ARBA" id="ARBA00023315"/>
    </source>
</evidence>
<dbReference type="Proteomes" id="UP000306420">
    <property type="component" value="Unassembled WGS sequence"/>
</dbReference>
<dbReference type="PROSITE" id="PS51186">
    <property type="entry name" value="GNAT"/>
    <property type="match status" value="1"/>
</dbReference>
<dbReference type="EMBL" id="VBSP01000083">
    <property type="protein sequence ID" value="TLQ38373.1"/>
    <property type="molecule type" value="Genomic_DNA"/>
</dbReference>
<dbReference type="SUPFAM" id="SSF55729">
    <property type="entry name" value="Acyl-CoA N-acyltransferases (Nat)"/>
    <property type="match status" value="1"/>
</dbReference>